<dbReference type="InterPro" id="IPR014729">
    <property type="entry name" value="Rossmann-like_a/b/a_fold"/>
</dbReference>
<name>A0A5B7SUT0_9FLAO</name>
<dbReference type="NCBIfam" id="TIGR00125">
    <property type="entry name" value="cyt_tran_rel"/>
    <property type="match status" value="1"/>
</dbReference>
<dbReference type="GO" id="GO:0016779">
    <property type="term" value="F:nucleotidyltransferase activity"/>
    <property type="evidence" value="ECO:0007669"/>
    <property type="project" value="UniProtKB-KW"/>
</dbReference>
<evidence type="ECO:0000256" key="2">
    <source>
        <dbReference type="ARBA" id="ARBA00022695"/>
    </source>
</evidence>
<dbReference type="AlphaFoldDB" id="A0A5B7SUT0"/>
<dbReference type="SUPFAM" id="SSF52374">
    <property type="entry name" value="Nucleotidylyl transferase"/>
    <property type="match status" value="1"/>
</dbReference>
<evidence type="ECO:0000313" key="4">
    <source>
        <dbReference type="EMBL" id="QCX02277.1"/>
    </source>
</evidence>
<dbReference type="PANTHER" id="PTHR43793:SF1">
    <property type="entry name" value="FAD SYNTHASE"/>
    <property type="match status" value="1"/>
</dbReference>
<sequence>MYTSGCFDIFHYGHLNILVKSKELCNYLIVGVSTDELIEKEKGKRPIIPFEERVKVVQSIGLVDEVIAQTDKNKQRIVDEYRIDAISVGSDWKGKYPKVSCAMEYFDYTKNVSSTILREALKLNQG</sequence>
<gene>
    <name evidence="4" type="ORF">FGM00_04190</name>
</gene>
<dbReference type="PANTHER" id="PTHR43793">
    <property type="entry name" value="FAD SYNTHASE"/>
    <property type="match status" value="1"/>
</dbReference>
<accession>A0A5B7SUT0</accession>
<dbReference type="OrthoDB" id="9795543at2"/>
<protein>
    <submittedName>
        <fullName evidence="4">Glycerol-3-phosphate cytidylyltransferase</fullName>
    </submittedName>
</protein>
<dbReference type="KEGG" id="asag:FGM00_04190"/>
<reference evidence="4 5" key="1">
    <citation type="submission" date="2019-05" db="EMBL/GenBank/DDBJ databases">
        <title>Genome sequencing of F202Z8.</title>
        <authorList>
            <person name="Kwon Y.M."/>
        </authorList>
    </citation>
    <scope>NUCLEOTIDE SEQUENCE [LARGE SCALE GENOMIC DNA]</scope>
    <source>
        <strain evidence="4 5">F202Z8</strain>
    </source>
</reference>
<evidence type="ECO:0000256" key="1">
    <source>
        <dbReference type="ARBA" id="ARBA00022679"/>
    </source>
</evidence>
<proteinExistence type="predicted"/>
<dbReference type="InterPro" id="IPR004821">
    <property type="entry name" value="Cyt_trans-like"/>
</dbReference>
<evidence type="ECO:0000313" key="5">
    <source>
        <dbReference type="Proteomes" id="UP000310017"/>
    </source>
</evidence>
<dbReference type="Gene3D" id="3.40.50.620">
    <property type="entry name" value="HUPs"/>
    <property type="match status" value="1"/>
</dbReference>
<dbReference type="Pfam" id="PF01467">
    <property type="entry name" value="CTP_transf_like"/>
    <property type="match status" value="1"/>
</dbReference>
<keyword evidence="2 4" id="KW-0548">Nucleotidyltransferase</keyword>
<keyword evidence="1 4" id="KW-0808">Transferase</keyword>
<dbReference type="EMBL" id="CP040710">
    <property type="protein sequence ID" value="QCX02277.1"/>
    <property type="molecule type" value="Genomic_DNA"/>
</dbReference>
<dbReference type="Proteomes" id="UP000310017">
    <property type="component" value="Chromosome"/>
</dbReference>
<evidence type="ECO:0000259" key="3">
    <source>
        <dbReference type="Pfam" id="PF01467"/>
    </source>
</evidence>
<feature type="domain" description="Cytidyltransferase-like" evidence="3">
    <location>
        <begin position="3"/>
        <end position="119"/>
    </location>
</feature>
<dbReference type="InterPro" id="IPR050385">
    <property type="entry name" value="Archaeal_FAD_synthase"/>
</dbReference>
<keyword evidence="5" id="KW-1185">Reference proteome</keyword>
<organism evidence="4 5">
    <name type="scientific">Aggregatimonas sangjinii</name>
    <dbReference type="NCBI Taxonomy" id="2583587"/>
    <lineage>
        <taxon>Bacteria</taxon>
        <taxon>Pseudomonadati</taxon>
        <taxon>Bacteroidota</taxon>
        <taxon>Flavobacteriia</taxon>
        <taxon>Flavobacteriales</taxon>
        <taxon>Flavobacteriaceae</taxon>
        <taxon>Aggregatimonas</taxon>
    </lineage>
</organism>